<dbReference type="GO" id="GO:0008270">
    <property type="term" value="F:zinc ion binding"/>
    <property type="evidence" value="ECO:0007669"/>
    <property type="project" value="UniProtKB-KW"/>
</dbReference>
<gene>
    <name evidence="4" type="ORF">ABG768_008232</name>
</gene>
<dbReference type="EMBL" id="JAWDJR010000016">
    <property type="protein sequence ID" value="KAK9960371.1"/>
    <property type="molecule type" value="Genomic_DNA"/>
</dbReference>
<dbReference type="AlphaFoldDB" id="A0AAW1ZIW2"/>
<dbReference type="PROSITE" id="PS50157">
    <property type="entry name" value="ZINC_FINGER_C2H2_2"/>
    <property type="match status" value="1"/>
</dbReference>
<organism evidence="4 5">
    <name type="scientific">Culter alburnus</name>
    <name type="common">Topmouth culter</name>
    <dbReference type="NCBI Taxonomy" id="194366"/>
    <lineage>
        <taxon>Eukaryota</taxon>
        <taxon>Metazoa</taxon>
        <taxon>Chordata</taxon>
        <taxon>Craniata</taxon>
        <taxon>Vertebrata</taxon>
        <taxon>Euteleostomi</taxon>
        <taxon>Actinopterygii</taxon>
        <taxon>Neopterygii</taxon>
        <taxon>Teleostei</taxon>
        <taxon>Ostariophysi</taxon>
        <taxon>Cypriniformes</taxon>
        <taxon>Xenocyprididae</taxon>
        <taxon>Xenocypridinae</taxon>
        <taxon>Culter</taxon>
    </lineage>
</organism>
<comment type="caution">
    <text evidence="4">The sequence shown here is derived from an EMBL/GenBank/DDBJ whole genome shotgun (WGS) entry which is preliminary data.</text>
</comment>
<accession>A0AAW1ZIW2</accession>
<evidence type="ECO:0000256" key="1">
    <source>
        <dbReference type="PROSITE-ProRule" id="PRU00042"/>
    </source>
</evidence>
<dbReference type="PROSITE" id="PS00028">
    <property type="entry name" value="ZINC_FINGER_C2H2_1"/>
    <property type="match status" value="2"/>
</dbReference>
<dbReference type="Proteomes" id="UP001479290">
    <property type="component" value="Unassembled WGS sequence"/>
</dbReference>
<evidence type="ECO:0000313" key="5">
    <source>
        <dbReference type="Proteomes" id="UP001479290"/>
    </source>
</evidence>
<keyword evidence="1" id="KW-0862">Zinc</keyword>
<evidence type="ECO:0000256" key="2">
    <source>
        <dbReference type="SAM" id="MobiDB-lite"/>
    </source>
</evidence>
<feature type="region of interest" description="Disordered" evidence="2">
    <location>
        <begin position="36"/>
        <end position="75"/>
    </location>
</feature>
<keyword evidence="5" id="KW-1185">Reference proteome</keyword>
<keyword evidence="1" id="KW-0479">Metal-binding</keyword>
<proteinExistence type="predicted"/>
<name>A0AAW1ZIW2_CULAL</name>
<evidence type="ECO:0000313" key="4">
    <source>
        <dbReference type="EMBL" id="KAK9960371.1"/>
    </source>
</evidence>
<reference evidence="4 5" key="1">
    <citation type="submission" date="2024-05" db="EMBL/GenBank/DDBJ databases">
        <title>A high-quality chromosomal-level genome assembly of Topmouth culter (Culter alburnus).</title>
        <authorList>
            <person name="Zhao H."/>
        </authorList>
    </citation>
    <scope>NUCLEOTIDE SEQUENCE [LARGE SCALE GENOMIC DNA]</scope>
    <source>
        <strain evidence="4">CATC2023</strain>
        <tissue evidence="4">Muscle</tissue>
    </source>
</reference>
<sequence length="321" mass="36149">MARHFHCFQCPKTYINKADLKKHLCSSHPIATCTLKPQPVSDPQQEPPSQQPASQPQQEPPLQQPASPPLQLADPPAIKRRQISVQCRRRHITIKQRGQDPQPQRCNADTTLFTCPFCSTDVCKPRKYQQIMTHIARHKVSAVEYGDDVIYSCNSCGEKARHFHCCQCPQTYFNQGALKRHLCNTHPIATCTPEPHPVGCPLQEPPLQQPAPRPLELAAQRVIVKRKQISVQCPHCRVSLNSKNLKMHIKRKHHEAMDPITSTWDSSHKVICDIDICKSCVETAPTSELLVTQCVSLSSVDFSCAAETSEDLSEDMLTEME</sequence>
<feature type="compositionally biased region" description="Pro residues" evidence="2">
    <location>
        <begin position="58"/>
        <end position="68"/>
    </location>
</feature>
<dbReference type="SMART" id="SM00355">
    <property type="entry name" value="ZnF_C2H2"/>
    <property type="match status" value="4"/>
</dbReference>
<feature type="domain" description="C2H2-type" evidence="3">
    <location>
        <begin position="5"/>
        <end position="28"/>
    </location>
</feature>
<protein>
    <recommendedName>
        <fullName evidence="3">C2H2-type domain-containing protein</fullName>
    </recommendedName>
</protein>
<evidence type="ECO:0000259" key="3">
    <source>
        <dbReference type="PROSITE" id="PS50157"/>
    </source>
</evidence>
<dbReference type="InterPro" id="IPR013087">
    <property type="entry name" value="Znf_C2H2_type"/>
</dbReference>
<keyword evidence="1" id="KW-0863">Zinc-finger</keyword>